<dbReference type="PANTHER" id="PTHR33515:SF1">
    <property type="entry name" value="RIBOSOME-BINDING FACTOR A, CHLOROPLASTIC-RELATED"/>
    <property type="match status" value="1"/>
</dbReference>
<keyword evidence="2" id="KW-0963">Cytoplasm</keyword>
<sequence length="135" mass="15010">MSAIRSDRLNEELKKTISEIVRELKDPRLSDMTTMTDAQVTRDLRYATVRVSVYDRQERVRRETVAALNHAAGFIAREVGQRMQIRRVPALRFVLDDSIAYSVHISDILNKLHIGEAGEGADGNAGGDGGMPEDG</sequence>
<reference evidence="3" key="2">
    <citation type="journal article" date="2021" name="PeerJ">
        <title>Extensive microbial diversity within the chicken gut microbiome revealed by metagenomics and culture.</title>
        <authorList>
            <person name="Gilroy R."/>
            <person name="Ravi A."/>
            <person name="Getino M."/>
            <person name="Pursley I."/>
            <person name="Horton D.L."/>
            <person name="Alikhan N.F."/>
            <person name="Baker D."/>
            <person name="Gharbi K."/>
            <person name="Hall N."/>
            <person name="Watson M."/>
            <person name="Adriaenssens E.M."/>
            <person name="Foster-Nyarko E."/>
            <person name="Jarju S."/>
            <person name="Secka A."/>
            <person name="Antonio M."/>
            <person name="Oren A."/>
            <person name="Chaudhuri R.R."/>
            <person name="La Ragione R."/>
            <person name="Hildebrand F."/>
            <person name="Pallen M.J."/>
        </authorList>
    </citation>
    <scope>NUCLEOTIDE SEQUENCE</scope>
    <source>
        <strain evidence="3">ChiGjej2B2-16831</strain>
    </source>
</reference>
<comment type="similarity">
    <text evidence="2">Belongs to the RbfA family.</text>
</comment>
<comment type="caution">
    <text evidence="3">The sequence shown here is derived from an EMBL/GenBank/DDBJ whole genome shotgun (WGS) entry which is preliminary data.</text>
</comment>
<evidence type="ECO:0000256" key="1">
    <source>
        <dbReference type="ARBA" id="ARBA00022517"/>
    </source>
</evidence>
<keyword evidence="1 2" id="KW-0690">Ribosome biogenesis</keyword>
<dbReference type="Proteomes" id="UP000824128">
    <property type="component" value="Unassembled WGS sequence"/>
</dbReference>
<evidence type="ECO:0000313" key="3">
    <source>
        <dbReference type="EMBL" id="HIU94210.1"/>
    </source>
</evidence>
<dbReference type="GO" id="GO:0030490">
    <property type="term" value="P:maturation of SSU-rRNA"/>
    <property type="evidence" value="ECO:0007669"/>
    <property type="project" value="UniProtKB-UniRule"/>
</dbReference>
<dbReference type="NCBIfam" id="TIGR00082">
    <property type="entry name" value="rbfA"/>
    <property type="match status" value="1"/>
</dbReference>
<dbReference type="InterPro" id="IPR020053">
    <property type="entry name" value="Ribosome-bd_factorA_CS"/>
</dbReference>
<dbReference type="GO" id="GO:0043024">
    <property type="term" value="F:ribosomal small subunit binding"/>
    <property type="evidence" value="ECO:0007669"/>
    <property type="project" value="TreeGrafter"/>
</dbReference>
<dbReference type="HAMAP" id="MF_00003">
    <property type="entry name" value="RbfA"/>
    <property type="match status" value="1"/>
</dbReference>
<evidence type="ECO:0000256" key="2">
    <source>
        <dbReference type="HAMAP-Rule" id="MF_00003"/>
    </source>
</evidence>
<dbReference type="InterPro" id="IPR023799">
    <property type="entry name" value="RbfA_dom_sf"/>
</dbReference>
<organism evidence="3 4">
    <name type="scientific">Candidatus Aphodomorpha intestinavium</name>
    <dbReference type="NCBI Taxonomy" id="2840672"/>
    <lineage>
        <taxon>Bacteria</taxon>
        <taxon>Bacillati</taxon>
        <taxon>Bacillota</taxon>
        <taxon>Clostridia</taxon>
        <taxon>Eubacteriales</taxon>
        <taxon>Candidatus Aphodomorpha</taxon>
    </lineage>
</organism>
<dbReference type="Gene3D" id="3.30.300.20">
    <property type="match status" value="1"/>
</dbReference>
<dbReference type="AlphaFoldDB" id="A0A9D1SSZ0"/>
<dbReference type="PANTHER" id="PTHR33515">
    <property type="entry name" value="RIBOSOME-BINDING FACTOR A, CHLOROPLASTIC-RELATED"/>
    <property type="match status" value="1"/>
</dbReference>
<reference evidence="3" key="1">
    <citation type="submission" date="2020-10" db="EMBL/GenBank/DDBJ databases">
        <authorList>
            <person name="Gilroy R."/>
        </authorList>
    </citation>
    <scope>NUCLEOTIDE SEQUENCE</scope>
    <source>
        <strain evidence="3">ChiGjej2B2-16831</strain>
    </source>
</reference>
<dbReference type="SUPFAM" id="SSF89919">
    <property type="entry name" value="Ribosome-binding factor A, RbfA"/>
    <property type="match status" value="1"/>
</dbReference>
<gene>
    <name evidence="2 3" type="primary">rbfA</name>
    <name evidence="3" type="ORF">IAD24_03540</name>
</gene>
<comment type="subcellular location">
    <subcellularLocation>
        <location evidence="2">Cytoplasm</location>
    </subcellularLocation>
</comment>
<protein>
    <recommendedName>
        <fullName evidence="2">Ribosome-binding factor A</fullName>
    </recommendedName>
</protein>
<comment type="function">
    <text evidence="2">One of several proteins that assist in the late maturation steps of the functional core of the 30S ribosomal subunit. Associates with free 30S ribosomal subunits (but not with 30S subunits that are part of 70S ribosomes or polysomes). Required for efficient processing of 16S rRNA. May interact with the 5'-terminal helix region of 16S rRNA.</text>
</comment>
<dbReference type="GO" id="GO:0005829">
    <property type="term" value="C:cytosol"/>
    <property type="evidence" value="ECO:0007669"/>
    <property type="project" value="TreeGrafter"/>
</dbReference>
<evidence type="ECO:0000313" key="4">
    <source>
        <dbReference type="Proteomes" id="UP000824128"/>
    </source>
</evidence>
<dbReference type="InterPro" id="IPR015946">
    <property type="entry name" value="KH_dom-like_a/b"/>
</dbReference>
<dbReference type="PROSITE" id="PS01319">
    <property type="entry name" value="RBFA"/>
    <property type="match status" value="1"/>
</dbReference>
<comment type="subunit">
    <text evidence="2">Monomer. Binds 30S ribosomal subunits, but not 50S ribosomal subunits or 70S ribosomes.</text>
</comment>
<dbReference type="Pfam" id="PF02033">
    <property type="entry name" value="RBFA"/>
    <property type="match status" value="1"/>
</dbReference>
<dbReference type="EMBL" id="DVNZ01000114">
    <property type="protein sequence ID" value="HIU94210.1"/>
    <property type="molecule type" value="Genomic_DNA"/>
</dbReference>
<proteinExistence type="inferred from homology"/>
<dbReference type="InterPro" id="IPR000238">
    <property type="entry name" value="RbfA"/>
</dbReference>
<accession>A0A9D1SSZ0</accession>
<name>A0A9D1SSZ0_9FIRM</name>